<dbReference type="SUPFAM" id="SSF57625">
    <property type="entry name" value="Invertebrate chitin-binding proteins"/>
    <property type="match status" value="2"/>
</dbReference>
<evidence type="ECO:0000256" key="14">
    <source>
        <dbReference type="SAM" id="SignalP"/>
    </source>
</evidence>
<feature type="compositionally biased region" description="Basic and acidic residues" evidence="13">
    <location>
        <begin position="1527"/>
        <end position="1545"/>
    </location>
</feature>
<dbReference type="PROSITE" id="PS51910">
    <property type="entry name" value="GH18_2"/>
    <property type="match status" value="1"/>
</dbReference>
<evidence type="ECO:0000256" key="4">
    <source>
        <dbReference type="ARBA" id="ARBA00022669"/>
    </source>
</evidence>
<dbReference type="PANTHER" id="PTHR11177">
    <property type="entry name" value="CHITINASE"/>
    <property type="match status" value="1"/>
</dbReference>
<dbReference type="PROSITE" id="PS01095">
    <property type="entry name" value="GH18_1"/>
    <property type="match status" value="1"/>
</dbReference>
<dbReference type="OrthoDB" id="73875at2759"/>
<dbReference type="FunFam" id="3.20.20.80:FF:000007">
    <property type="entry name" value="Acidic mammalian chitinase"/>
    <property type="match status" value="1"/>
</dbReference>
<feature type="domain" description="GH18" evidence="16">
    <location>
        <begin position="37"/>
        <end position="414"/>
    </location>
</feature>
<dbReference type="FunFam" id="3.10.50.10:FF:000004">
    <property type="entry name" value="Chitinase 5"/>
    <property type="match status" value="1"/>
</dbReference>
<feature type="compositionally biased region" description="Low complexity" evidence="13">
    <location>
        <begin position="1336"/>
        <end position="1352"/>
    </location>
</feature>
<feature type="chain" id="PRO_5034062940" description="chitinase" evidence="14">
    <location>
        <begin position="25"/>
        <end position="1761"/>
    </location>
</feature>
<feature type="compositionally biased region" description="Basic and acidic residues" evidence="13">
    <location>
        <begin position="650"/>
        <end position="664"/>
    </location>
</feature>
<dbReference type="GeneID" id="112683988"/>
<feature type="region of interest" description="Disordered" evidence="13">
    <location>
        <begin position="1526"/>
        <end position="1587"/>
    </location>
</feature>
<feature type="compositionally biased region" description="Low complexity" evidence="13">
    <location>
        <begin position="1091"/>
        <end position="1111"/>
    </location>
</feature>
<dbReference type="SUPFAM" id="SSF54556">
    <property type="entry name" value="Chitinase insertion domain"/>
    <property type="match status" value="1"/>
</dbReference>
<keyword evidence="4" id="KW-0147">Chitin-binding</keyword>
<evidence type="ECO:0000256" key="5">
    <source>
        <dbReference type="ARBA" id="ARBA00022729"/>
    </source>
</evidence>
<dbReference type="Gene3D" id="2.170.140.10">
    <property type="entry name" value="Chitin binding domain"/>
    <property type="match status" value="2"/>
</dbReference>
<feature type="region of interest" description="Disordered" evidence="13">
    <location>
        <begin position="1051"/>
        <end position="1124"/>
    </location>
</feature>
<dbReference type="Gene3D" id="3.10.50.10">
    <property type="match status" value="1"/>
</dbReference>
<evidence type="ECO:0000259" key="16">
    <source>
        <dbReference type="PROSITE" id="PS51910"/>
    </source>
</evidence>
<dbReference type="Pfam" id="PF01607">
    <property type="entry name" value="CBM_14"/>
    <property type="match status" value="2"/>
</dbReference>
<protein>
    <recommendedName>
        <fullName evidence="3">chitinase</fullName>
        <ecNumber evidence="3">3.2.1.14</ecNumber>
    </recommendedName>
</protein>
<dbReference type="EC" id="3.2.1.14" evidence="3"/>
<dbReference type="GO" id="GO:0006032">
    <property type="term" value="P:chitin catabolic process"/>
    <property type="evidence" value="ECO:0007669"/>
    <property type="project" value="UniProtKB-KW"/>
</dbReference>
<comment type="similarity">
    <text evidence="2">Belongs to the glycosyl hydrolase 18 family. Chitinase class II subfamily.</text>
</comment>
<dbReference type="InterPro" id="IPR001579">
    <property type="entry name" value="Glyco_hydro_18_chit_AS"/>
</dbReference>
<evidence type="ECO:0000256" key="2">
    <source>
        <dbReference type="ARBA" id="ARBA00009121"/>
    </source>
</evidence>
<keyword evidence="5 14" id="KW-0732">Signal</keyword>
<evidence type="ECO:0000256" key="7">
    <source>
        <dbReference type="ARBA" id="ARBA00023024"/>
    </source>
</evidence>
<accession>A0A8B8FJG7</accession>
<keyword evidence="9" id="KW-0119">Carbohydrate metabolism</keyword>
<dbReference type="CDD" id="cd02872">
    <property type="entry name" value="GH18_chitolectin_chitotriosidase"/>
    <property type="match status" value="1"/>
</dbReference>
<evidence type="ECO:0000256" key="8">
    <source>
        <dbReference type="ARBA" id="ARBA00023157"/>
    </source>
</evidence>
<evidence type="ECO:0000256" key="9">
    <source>
        <dbReference type="ARBA" id="ARBA00023277"/>
    </source>
</evidence>
<keyword evidence="11" id="KW-0624">Polysaccharide degradation</keyword>
<feature type="domain" description="Chitin-binding type-2" evidence="15">
    <location>
        <begin position="1702"/>
        <end position="1761"/>
    </location>
</feature>
<evidence type="ECO:0000256" key="3">
    <source>
        <dbReference type="ARBA" id="ARBA00012729"/>
    </source>
</evidence>
<comment type="catalytic activity">
    <reaction evidence="1">
        <text>Random endo-hydrolysis of N-acetyl-beta-D-glucosaminide (1-&gt;4)-beta-linkages in chitin and chitodextrins.</text>
        <dbReference type="EC" id="3.2.1.14"/>
    </reaction>
</comment>
<evidence type="ECO:0000313" key="18">
    <source>
        <dbReference type="RefSeq" id="XP_025411054.1"/>
    </source>
</evidence>
<feature type="compositionally biased region" description="Low complexity" evidence="13">
    <location>
        <begin position="1378"/>
        <end position="1393"/>
    </location>
</feature>
<dbReference type="GO" id="GO:0005576">
    <property type="term" value="C:extracellular region"/>
    <property type="evidence" value="ECO:0007669"/>
    <property type="project" value="InterPro"/>
</dbReference>
<dbReference type="Pfam" id="PF00704">
    <property type="entry name" value="Glyco_hydro_18"/>
    <property type="match status" value="1"/>
</dbReference>
<dbReference type="GO" id="GO:0008843">
    <property type="term" value="F:endochitinase activity"/>
    <property type="evidence" value="ECO:0007669"/>
    <property type="project" value="UniProtKB-EC"/>
</dbReference>
<dbReference type="SMART" id="SM00494">
    <property type="entry name" value="ChtBD2"/>
    <property type="match status" value="2"/>
</dbReference>
<keyword evidence="7" id="KW-0146">Chitin degradation</keyword>
<feature type="domain" description="Chitin-binding type-2" evidence="15">
    <location>
        <begin position="468"/>
        <end position="529"/>
    </location>
</feature>
<dbReference type="SUPFAM" id="SSF51445">
    <property type="entry name" value="(Trans)glycosidases"/>
    <property type="match status" value="1"/>
</dbReference>
<dbReference type="GO" id="GO:0008061">
    <property type="term" value="F:chitin binding"/>
    <property type="evidence" value="ECO:0007669"/>
    <property type="project" value="UniProtKB-KW"/>
</dbReference>
<dbReference type="PANTHER" id="PTHR11177:SF399">
    <property type="entry name" value="CHITINASE 6, ISOFORM C"/>
    <property type="match status" value="1"/>
</dbReference>
<dbReference type="RefSeq" id="XP_025411054.1">
    <property type="nucleotide sequence ID" value="XM_025555269.1"/>
</dbReference>
<reference evidence="18" key="1">
    <citation type="submission" date="2025-08" db="UniProtKB">
        <authorList>
            <consortium name="RefSeq"/>
        </authorList>
    </citation>
    <scope>IDENTIFICATION</scope>
    <source>
        <tissue evidence="18">Whole body</tissue>
    </source>
</reference>
<feature type="compositionally biased region" description="Low complexity" evidence="13">
    <location>
        <begin position="1556"/>
        <end position="1576"/>
    </location>
</feature>
<evidence type="ECO:0000256" key="11">
    <source>
        <dbReference type="ARBA" id="ARBA00023326"/>
    </source>
</evidence>
<evidence type="ECO:0000259" key="15">
    <source>
        <dbReference type="PROSITE" id="PS50940"/>
    </source>
</evidence>
<feature type="region of interest" description="Disordered" evidence="13">
    <location>
        <begin position="1375"/>
        <end position="1450"/>
    </location>
</feature>
<proteinExistence type="inferred from homology"/>
<dbReference type="InterPro" id="IPR002557">
    <property type="entry name" value="Chitin-bd_dom"/>
</dbReference>
<dbReference type="GO" id="GO:0000272">
    <property type="term" value="P:polysaccharide catabolic process"/>
    <property type="evidence" value="ECO:0007669"/>
    <property type="project" value="UniProtKB-KW"/>
</dbReference>
<organism evidence="17 18">
    <name type="scientific">Sipha flava</name>
    <name type="common">yellow sugarcane aphid</name>
    <dbReference type="NCBI Taxonomy" id="143950"/>
    <lineage>
        <taxon>Eukaryota</taxon>
        <taxon>Metazoa</taxon>
        <taxon>Ecdysozoa</taxon>
        <taxon>Arthropoda</taxon>
        <taxon>Hexapoda</taxon>
        <taxon>Insecta</taxon>
        <taxon>Pterygota</taxon>
        <taxon>Neoptera</taxon>
        <taxon>Paraneoptera</taxon>
        <taxon>Hemiptera</taxon>
        <taxon>Sternorrhyncha</taxon>
        <taxon>Aphidomorpha</taxon>
        <taxon>Aphidoidea</taxon>
        <taxon>Aphididae</taxon>
        <taxon>Sipha</taxon>
    </lineage>
</organism>
<evidence type="ECO:0000256" key="1">
    <source>
        <dbReference type="ARBA" id="ARBA00000822"/>
    </source>
</evidence>
<evidence type="ECO:0000256" key="12">
    <source>
        <dbReference type="RuleBase" id="RU000489"/>
    </source>
</evidence>
<evidence type="ECO:0000256" key="13">
    <source>
        <dbReference type="SAM" id="MobiDB-lite"/>
    </source>
</evidence>
<dbReference type="PROSITE" id="PS50940">
    <property type="entry name" value="CHIT_BIND_II"/>
    <property type="match status" value="2"/>
</dbReference>
<sequence>MRQYSTMKLLPWLLTFGFIIVSDAEHDINKRESSDQKKVVCYYTNWSVYRPGTAKFSPQNINPYLCTHLIYAFGGLDKENGLRPYDKYQDIEQGGYAKFNGLKTYNKNLKTLLAIGGWNEGSARFSKLVDDESKRKEFVKNVIKFLRQNNFDGLDLDWEYPAYRDGSKPSDKENYASLVKELREEFNRESSKTGRSRLLLTMAVPAGIEYIDKGYDIPELNKHLDFMNLLTYDYHSSYEPAVNHHSPLYPLEEDSEYNFDAKLNIDHTIKHYIASGADKNKLILGIPTYGRSYTLFNKESTDIGAPSDGPGEKGEATREKGYLAYYEICGNLKKDDTWTIEQPKPKAMGPYAFKDNQWVGYDDEEFVKLKANYVNENDLGGIMFWSIDNDDFRGSCHSRAYPLIEAGKEALLGDSKIESSQGKETKTSLKSRPKPRPVTRTTTSVPIEKSAASTTTPEPPTTPDTGTDFTCKDEGFFPHPRECKKYFWCLDSGPSNLGIVAHQFTCPSGLVFNKISDSCDYSRNVVCKDKKTSDVTTTTTTTPKPIKTGIKTTTTTSTTTTTTQTPDVEEDAEDEFEEEEDPKEIKQLITLIKKLGGVAELEKQLNIKDGSTEVTTPPISKSLYNKVLKIPSNRFQSSYINGPGPQSEGLDNKDDNNNYKKDKPQYVTIRRQRPSKDVTEDNKESEEEETSVDTATEKFKPTYKTVDRSRYRDLGEVADENSESDSSPKYTTISRTRSTESDTEVTTSPKYVTLRRQRPTYKEDEIISDEEITPVSVVSTSPTLQAPRYVSLLRQRSTTTTTTPEDRSIETTTKDNFEEPRENKYTKVSDGAFTTESSIFTTTLFNIEPLTEIITTTINVPTLDVAKSSETIKMSTPVTENISDVKSTATVPTSVYKDINDIISTTRAPTSTITNVITSIYEAATERQRVRVKNIQNFLLEHKKSELVIQSVTSTAATPSTTTLSSTTIENVITTQKPTQKSIIKGRFGAGNQVQFRPSLRKPIVTTDKTVTTTGNSIETTTEKKVEPNTGKRFRLNKYVNRFIRPVVNDSTESTSTTDRRYIKPNTENLLETSSKPFNRVRTTTNSDINSSSPLTRRSFSRFRSSTTESPTPTPVISQTVSSNSTDIQKSRFFRSRRPIASSSTSTSTTEMTTIRELLNSEENADNVRFETTTYPPTTVNFPSTDYEEMATSNEEFKITKVDSFEPTKYIASETTTIQPITTSTYAKPSRGSIRASNAFEGKVKDTSRSPFSGRQNSRFLKDEQKILYIRVLPSPNGRSQNEFTTNRVKNVTRNRGRIRAFDSLELNTLNDGLTNDGDRPNNEVFSGSETKFRVQQSTSTTTTTTSTTQSTVEEIQQNRTRHRITRPIQRTTTNVVTTEDSSPISSTESYSIKANNRRRKFRPEYTTTSTSSYEEELQTTPRSRNPERRFRSRTTVSRNSITTSTTPETLEANDKTFFSSSPQPYYDDSSLFGKTRDDRKIGGSTEDLANTAVVAIHTLAAAPPSNYEFRPSTHSPLQQQNVFHEPTPKHDYFEPRVPHSKDSFEDVQPVRRPTQLQPARHLQQQPQLQPQTQPPSIKLPVSFEPAPFQPSPFQAGPFQPLPYPALPFQTNNAFAPVVRQQSLLTTAAPPATSRQTFLLRRGPSRTTPISVSPTTVRSPAPPPPYLNDNAQEQYADYSEPERTSESQVALKGKVRIHGDGYIECLDMGSFPHPFSCQKFISCAKTEYGALFGWEYTCPKGLSFDPVGGICNWSSGPVCNN</sequence>
<keyword evidence="8" id="KW-1015">Disulfide bond</keyword>
<feature type="region of interest" description="Disordered" evidence="13">
    <location>
        <begin position="414"/>
        <end position="469"/>
    </location>
</feature>
<dbReference type="InterPro" id="IPR001223">
    <property type="entry name" value="Glyco_hydro18_cat"/>
</dbReference>
<feature type="region of interest" description="Disordered" evidence="13">
    <location>
        <begin position="549"/>
        <end position="583"/>
    </location>
</feature>
<keyword evidence="10 12" id="KW-0326">Glycosidase</keyword>
<dbReference type="InterPro" id="IPR036508">
    <property type="entry name" value="Chitin-bd_dom_sf"/>
</dbReference>
<feature type="compositionally biased region" description="Polar residues" evidence="13">
    <location>
        <begin position="1437"/>
        <end position="1449"/>
    </location>
</feature>
<dbReference type="InterPro" id="IPR050314">
    <property type="entry name" value="Glycosyl_Hydrlase_18"/>
</dbReference>
<gene>
    <name evidence="18" type="primary">LOC112683988</name>
</gene>
<keyword evidence="17" id="KW-1185">Reference proteome</keyword>
<feature type="compositionally biased region" description="Acidic residues" evidence="13">
    <location>
        <begin position="567"/>
        <end position="582"/>
    </location>
</feature>
<keyword evidence="6 12" id="KW-0378">Hydrolase</keyword>
<feature type="compositionally biased region" description="Polar residues" evidence="13">
    <location>
        <begin position="1066"/>
        <end position="1090"/>
    </location>
</feature>
<feature type="signal peptide" evidence="14">
    <location>
        <begin position="1"/>
        <end position="24"/>
    </location>
</feature>
<feature type="region of interest" description="Disordered" evidence="13">
    <location>
        <begin position="1327"/>
        <end position="1360"/>
    </location>
</feature>
<feature type="compositionally biased region" description="Polar residues" evidence="13">
    <location>
        <begin position="724"/>
        <end position="736"/>
    </location>
</feature>
<dbReference type="SMART" id="SM00636">
    <property type="entry name" value="Glyco_18"/>
    <property type="match status" value="1"/>
</dbReference>
<evidence type="ECO:0000313" key="17">
    <source>
        <dbReference type="Proteomes" id="UP000694846"/>
    </source>
</evidence>
<feature type="region of interest" description="Disordered" evidence="13">
    <location>
        <begin position="714"/>
        <end position="748"/>
    </location>
</feature>
<dbReference type="Gene3D" id="3.20.20.80">
    <property type="entry name" value="Glycosidases"/>
    <property type="match status" value="1"/>
</dbReference>
<feature type="region of interest" description="Disordered" evidence="13">
    <location>
        <begin position="635"/>
        <end position="701"/>
    </location>
</feature>
<dbReference type="InterPro" id="IPR029070">
    <property type="entry name" value="Chitinase_insertion_sf"/>
</dbReference>
<feature type="compositionally biased region" description="Low complexity" evidence="13">
    <location>
        <begin position="549"/>
        <end position="565"/>
    </location>
</feature>
<name>A0A8B8FJG7_9HEMI</name>
<dbReference type="Proteomes" id="UP000694846">
    <property type="component" value="Unplaced"/>
</dbReference>
<feature type="region of interest" description="Disordered" evidence="13">
    <location>
        <begin position="1628"/>
        <end position="1687"/>
    </location>
</feature>
<evidence type="ECO:0000256" key="10">
    <source>
        <dbReference type="ARBA" id="ARBA00023295"/>
    </source>
</evidence>
<dbReference type="InterPro" id="IPR011583">
    <property type="entry name" value="Chitinase_II/V-like_cat"/>
</dbReference>
<dbReference type="FunFam" id="2.170.140.10:FF:000005">
    <property type="entry name" value="Acidic mammalian chitinase"/>
    <property type="match status" value="1"/>
</dbReference>
<evidence type="ECO:0000256" key="6">
    <source>
        <dbReference type="ARBA" id="ARBA00022801"/>
    </source>
</evidence>
<feature type="compositionally biased region" description="Basic and acidic residues" evidence="13">
    <location>
        <begin position="415"/>
        <end position="427"/>
    </location>
</feature>
<dbReference type="InterPro" id="IPR017853">
    <property type="entry name" value="GH"/>
</dbReference>